<dbReference type="PANTHER" id="PTHR48078">
    <property type="entry name" value="THREONINE DEHYDRATASE, MITOCHONDRIAL-RELATED"/>
    <property type="match status" value="1"/>
</dbReference>
<dbReference type="GO" id="GO:0009097">
    <property type="term" value="P:isoleucine biosynthetic process"/>
    <property type="evidence" value="ECO:0007669"/>
    <property type="project" value="TreeGrafter"/>
</dbReference>
<evidence type="ECO:0000259" key="4">
    <source>
        <dbReference type="Pfam" id="PF00291"/>
    </source>
</evidence>
<feature type="domain" description="Tryptophan synthase beta chain-like PALP" evidence="4">
    <location>
        <begin position="65"/>
        <end position="356"/>
    </location>
</feature>
<accession>A0A7C1G5A6</accession>
<dbReference type="GO" id="GO:0003941">
    <property type="term" value="F:L-serine ammonia-lyase activity"/>
    <property type="evidence" value="ECO:0007669"/>
    <property type="project" value="TreeGrafter"/>
</dbReference>
<dbReference type="SUPFAM" id="SSF53686">
    <property type="entry name" value="Tryptophan synthase beta subunit-like PLP-dependent enzymes"/>
    <property type="match status" value="1"/>
</dbReference>
<dbReference type="Gene3D" id="3.40.50.1100">
    <property type="match status" value="2"/>
</dbReference>
<protein>
    <submittedName>
        <fullName evidence="5">Pyridoxal-phosphate dependent enzyme</fullName>
    </submittedName>
</protein>
<dbReference type="InterPro" id="IPR000634">
    <property type="entry name" value="Ser/Thr_deHydtase_PyrdxlP-BS"/>
</dbReference>
<evidence type="ECO:0000256" key="1">
    <source>
        <dbReference type="ARBA" id="ARBA00001933"/>
    </source>
</evidence>
<sequence>MEWSYRCTRCAVLLVPEATTWCCPRCGGVLRIDPPLRLVTDAIDAEETTLWRYAAALPVARSPRTLGEGMTPLVEGELDGESVRFKLDFLLPTGSFKDRGASVLLAFLAAHGVRRVTVDSSGNAAAAFAAYAALHGLEASVFAPAGTSPEKIVQARAYGADVEFVNGPREAVAAAAQAAGRVPATAYASHNWHPVFVEGTKTWLLEVWEQLGRRWPTACFMPVGGGSLLLGAHLAVQALGGNGPALVAAQPEACAPLVRAWMRPDQALEPVEPGATLAEGTRIGRPPRGELLLETLRMSGGWPEAVPEPLLVETTRLLWRQGLYVEPTAALGAAAYRAARRRGWTPVEPVVIVLTGSGLKAAGAVRHILNQK</sequence>
<dbReference type="AlphaFoldDB" id="A0A7C1G5A6"/>
<dbReference type="EMBL" id="DSJL01000011">
    <property type="protein sequence ID" value="HEF65716.1"/>
    <property type="molecule type" value="Genomic_DNA"/>
</dbReference>
<name>A0A7C1G5A6_THERO</name>
<dbReference type="GO" id="GO:0004794">
    <property type="term" value="F:threonine deaminase activity"/>
    <property type="evidence" value="ECO:0007669"/>
    <property type="project" value="TreeGrafter"/>
</dbReference>
<dbReference type="PANTHER" id="PTHR48078:SF6">
    <property type="entry name" value="L-THREONINE DEHYDRATASE CATABOLIC TDCB"/>
    <property type="match status" value="1"/>
</dbReference>
<comment type="caution">
    <text evidence="5">The sequence shown here is derived from an EMBL/GenBank/DDBJ whole genome shotgun (WGS) entry which is preliminary data.</text>
</comment>
<keyword evidence="3" id="KW-0456">Lyase</keyword>
<keyword evidence="2" id="KW-0663">Pyridoxal phosphate</keyword>
<comment type="cofactor">
    <cofactor evidence="1">
        <name>pyridoxal 5'-phosphate</name>
        <dbReference type="ChEBI" id="CHEBI:597326"/>
    </cofactor>
</comment>
<proteinExistence type="predicted"/>
<evidence type="ECO:0000256" key="2">
    <source>
        <dbReference type="ARBA" id="ARBA00022898"/>
    </source>
</evidence>
<dbReference type="Pfam" id="PF00291">
    <property type="entry name" value="PALP"/>
    <property type="match status" value="1"/>
</dbReference>
<dbReference type="GO" id="GO:0030170">
    <property type="term" value="F:pyridoxal phosphate binding"/>
    <property type="evidence" value="ECO:0007669"/>
    <property type="project" value="InterPro"/>
</dbReference>
<dbReference type="PROSITE" id="PS00165">
    <property type="entry name" value="DEHYDRATASE_SER_THR"/>
    <property type="match status" value="1"/>
</dbReference>
<evidence type="ECO:0000313" key="5">
    <source>
        <dbReference type="EMBL" id="HEF65716.1"/>
    </source>
</evidence>
<evidence type="ECO:0000256" key="3">
    <source>
        <dbReference type="ARBA" id="ARBA00023239"/>
    </source>
</evidence>
<gene>
    <name evidence="5" type="ORF">ENP47_08985</name>
</gene>
<dbReference type="InterPro" id="IPR050147">
    <property type="entry name" value="Ser/Thr_Dehydratase"/>
</dbReference>
<dbReference type="InterPro" id="IPR036052">
    <property type="entry name" value="TrpB-like_PALP_sf"/>
</dbReference>
<organism evidence="5">
    <name type="scientific">Thermomicrobium roseum</name>
    <dbReference type="NCBI Taxonomy" id="500"/>
    <lineage>
        <taxon>Bacteria</taxon>
        <taxon>Pseudomonadati</taxon>
        <taxon>Thermomicrobiota</taxon>
        <taxon>Thermomicrobia</taxon>
        <taxon>Thermomicrobiales</taxon>
        <taxon>Thermomicrobiaceae</taxon>
        <taxon>Thermomicrobium</taxon>
    </lineage>
</organism>
<dbReference type="GO" id="GO:0006567">
    <property type="term" value="P:L-threonine catabolic process"/>
    <property type="evidence" value="ECO:0007669"/>
    <property type="project" value="TreeGrafter"/>
</dbReference>
<reference evidence="5" key="1">
    <citation type="journal article" date="2020" name="mSystems">
        <title>Genome- and Community-Level Interaction Insights into Carbon Utilization and Element Cycling Functions of Hydrothermarchaeota in Hydrothermal Sediment.</title>
        <authorList>
            <person name="Zhou Z."/>
            <person name="Liu Y."/>
            <person name="Xu W."/>
            <person name="Pan J."/>
            <person name="Luo Z.H."/>
            <person name="Li M."/>
        </authorList>
    </citation>
    <scope>NUCLEOTIDE SEQUENCE [LARGE SCALE GENOMIC DNA]</scope>
    <source>
        <strain evidence="5">SpSt-222</strain>
    </source>
</reference>
<dbReference type="GO" id="GO:0006565">
    <property type="term" value="P:L-serine catabolic process"/>
    <property type="evidence" value="ECO:0007669"/>
    <property type="project" value="TreeGrafter"/>
</dbReference>
<dbReference type="InterPro" id="IPR001926">
    <property type="entry name" value="TrpB-like_PALP"/>
</dbReference>